<comment type="caution">
    <text evidence="2">The sequence shown here is derived from an EMBL/GenBank/DDBJ whole genome shotgun (WGS) entry which is preliminary data.</text>
</comment>
<sequence length="229" mass="25425">MIKLILFSVLAVMSLALPLSLIFTSGTKPKIPWVLLGAGYYLTANLILNLFKNAWMMKLEPLGAMLFYLIITVMTWTLTASLYFRRLSAVESGKMSLIYGGYAIINTFVASMVSYSPLIQYGLLSLRGQTDQIHGEAAVLLHSAYSTIQAKDIILAGIELLFVFLIIAQLFQILLAGKGPRRFAEFATGLFAYMLIQYGQWGTGISFIAYAFLLAGLIGYLYFSRPRIV</sequence>
<accession>A0A6N7S7S4</accession>
<keyword evidence="1" id="KW-1133">Transmembrane helix</keyword>
<feature type="transmembrane region" description="Helical" evidence="1">
    <location>
        <begin position="6"/>
        <end position="24"/>
    </location>
</feature>
<protein>
    <submittedName>
        <fullName evidence="2">Uncharacterized protein</fullName>
    </submittedName>
</protein>
<keyword evidence="5" id="KW-1185">Reference proteome</keyword>
<evidence type="ECO:0000313" key="3">
    <source>
        <dbReference type="EMBL" id="MSC33034.1"/>
    </source>
</evidence>
<name>A0A6N7S7S4_9FIRM</name>
<feature type="transmembrane region" description="Helical" evidence="1">
    <location>
        <begin position="96"/>
        <end position="115"/>
    </location>
</feature>
<organism evidence="2 4">
    <name type="scientific">Holdemania massiliensis</name>
    <dbReference type="NCBI Taxonomy" id="1468449"/>
    <lineage>
        <taxon>Bacteria</taxon>
        <taxon>Bacillati</taxon>
        <taxon>Bacillota</taxon>
        <taxon>Erysipelotrichia</taxon>
        <taxon>Erysipelotrichales</taxon>
        <taxon>Erysipelotrichaceae</taxon>
        <taxon>Holdemania</taxon>
    </lineage>
</organism>
<evidence type="ECO:0000313" key="2">
    <source>
        <dbReference type="EMBL" id="MSA89356.1"/>
    </source>
</evidence>
<evidence type="ECO:0000256" key="1">
    <source>
        <dbReference type="SAM" id="Phobius"/>
    </source>
</evidence>
<dbReference type="EMBL" id="WKPI01000011">
    <property type="protein sequence ID" value="MSC33034.1"/>
    <property type="molecule type" value="Genomic_DNA"/>
</dbReference>
<dbReference type="AlphaFoldDB" id="A0A6N7S7S4"/>
<dbReference type="Proteomes" id="UP000480929">
    <property type="component" value="Unassembled WGS sequence"/>
</dbReference>
<feature type="transmembrane region" description="Helical" evidence="1">
    <location>
        <begin position="63"/>
        <end position="84"/>
    </location>
</feature>
<gene>
    <name evidence="3" type="ORF">GKD88_07860</name>
    <name evidence="2" type="ORF">GKE08_08455</name>
</gene>
<keyword evidence="1" id="KW-0472">Membrane</keyword>
<keyword evidence="1" id="KW-0812">Transmembrane</keyword>
<proteinExistence type="predicted"/>
<dbReference type="OrthoDB" id="9985709at2"/>
<feature type="transmembrane region" description="Helical" evidence="1">
    <location>
        <begin position="31"/>
        <end position="51"/>
    </location>
</feature>
<reference evidence="4 5" key="1">
    <citation type="journal article" date="2019" name="Nat. Med.">
        <title>A library of human gut bacterial isolates paired with longitudinal multiomics data enables mechanistic microbiome research.</title>
        <authorList>
            <person name="Poyet M."/>
            <person name="Groussin M."/>
            <person name="Gibbons S.M."/>
            <person name="Avila-Pacheco J."/>
            <person name="Jiang X."/>
            <person name="Kearney S.M."/>
            <person name="Perrotta A.R."/>
            <person name="Berdy B."/>
            <person name="Zhao S."/>
            <person name="Lieberman T.D."/>
            <person name="Swanson P.K."/>
            <person name="Smith M."/>
            <person name="Roesemann S."/>
            <person name="Alexander J.E."/>
            <person name="Rich S.A."/>
            <person name="Livny J."/>
            <person name="Vlamakis H."/>
            <person name="Clish C."/>
            <person name="Bullock K."/>
            <person name="Deik A."/>
            <person name="Scott J."/>
            <person name="Pierce K.A."/>
            <person name="Xavier R.J."/>
            <person name="Alm E.J."/>
        </authorList>
    </citation>
    <scope>NUCLEOTIDE SEQUENCE [LARGE SCALE GENOMIC DNA]</scope>
    <source>
        <strain evidence="2 4">BIOML-A4</strain>
        <strain evidence="3 5">BIOML-A5</strain>
    </source>
</reference>
<feature type="transmembrane region" description="Helical" evidence="1">
    <location>
        <begin position="207"/>
        <end position="223"/>
    </location>
</feature>
<dbReference type="Proteomes" id="UP000433575">
    <property type="component" value="Unassembled WGS sequence"/>
</dbReference>
<dbReference type="EMBL" id="WKPJ01000010">
    <property type="protein sequence ID" value="MSA89356.1"/>
    <property type="molecule type" value="Genomic_DNA"/>
</dbReference>
<dbReference type="RefSeq" id="WP_154238653.1">
    <property type="nucleotide sequence ID" value="NZ_CALJPI010000030.1"/>
</dbReference>
<evidence type="ECO:0000313" key="5">
    <source>
        <dbReference type="Proteomes" id="UP000480929"/>
    </source>
</evidence>
<evidence type="ECO:0000313" key="4">
    <source>
        <dbReference type="Proteomes" id="UP000433575"/>
    </source>
</evidence>
<feature type="transmembrane region" description="Helical" evidence="1">
    <location>
        <begin position="153"/>
        <end position="176"/>
    </location>
</feature>